<dbReference type="SUPFAM" id="SSF57850">
    <property type="entry name" value="RING/U-box"/>
    <property type="match status" value="1"/>
</dbReference>
<evidence type="ECO:0000259" key="19">
    <source>
        <dbReference type="PROSITE" id="PS50089"/>
    </source>
</evidence>
<dbReference type="InterPro" id="IPR033492">
    <property type="entry name" value="Trim54_Bbox2_Zfn"/>
</dbReference>
<dbReference type="GO" id="GO:0061630">
    <property type="term" value="F:ubiquitin protein ligase activity"/>
    <property type="evidence" value="ECO:0007669"/>
    <property type="project" value="UniProtKB-EC"/>
</dbReference>
<dbReference type="PROSITE" id="PS00518">
    <property type="entry name" value="ZF_RING_1"/>
    <property type="match status" value="1"/>
</dbReference>
<comment type="subcellular location">
    <subcellularLocation>
        <location evidence="4">Cytoplasm</location>
    </subcellularLocation>
    <subcellularLocation>
        <location evidence="3">Nucleus</location>
    </subcellularLocation>
</comment>
<dbReference type="InterPro" id="IPR017903">
    <property type="entry name" value="COS_domain"/>
</dbReference>
<sequence>MNFALRPPSSGRSGPGGGRGATMENLEKQLLCPVCLEVFSKPVVILPCQHNLCRKCASDIFQAADPLWRSRGSSSTGSSGARFRCPSCLHEVVLDRHGVYGLQRNLLVENILDMFRQQESSRRVFHAHKARQRFTQGVVMELPVNIKPEQKLLCEEHEEEKINIYCLSCETPTCSMCKVFGKHKDCDVAPLSSVYARQKADLSDSIATLVASNDHVQAAITQMEEMCRTVEENGRRRREQLAGRLDGLAAILDERKRELVGLIATERDGKLGRVRGLVGRYSDRLEAAVALVESAIRSNEETRAPLFIQSANVILEKIAVAARSSHAERPELHEDVSHFVIDTDDLADMLRNIRFPPGDGDEDPDECGEDSDL</sequence>
<protein>
    <recommendedName>
        <fullName evidence="6">Tripartite motif-containing protein 54</fullName>
        <ecNumber evidence="5">2.3.2.27</ecNumber>
    </recommendedName>
</protein>
<keyword evidence="10" id="KW-0479">Metal-binding</keyword>
<dbReference type="Gene3D" id="3.30.160.60">
    <property type="entry name" value="Classic Zinc Finger"/>
    <property type="match status" value="1"/>
</dbReference>
<proteinExistence type="predicted"/>
<dbReference type="CDD" id="cd19833">
    <property type="entry name" value="Bbox2_MuRF3_C-II"/>
    <property type="match status" value="1"/>
</dbReference>
<dbReference type="PROSITE" id="PS50119">
    <property type="entry name" value="ZF_BBOX"/>
    <property type="match status" value="1"/>
</dbReference>
<dbReference type="GO" id="GO:0030154">
    <property type="term" value="P:cell differentiation"/>
    <property type="evidence" value="ECO:0007669"/>
    <property type="project" value="UniProtKB-KW"/>
</dbReference>
<keyword evidence="8" id="KW-0808">Transferase</keyword>
<evidence type="ECO:0000256" key="17">
    <source>
        <dbReference type="PROSITE-ProRule" id="PRU00024"/>
    </source>
</evidence>
<evidence type="ECO:0000256" key="11">
    <source>
        <dbReference type="ARBA" id="ARBA00022771"/>
    </source>
</evidence>
<evidence type="ECO:0000256" key="6">
    <source>
        <dbReference type="ARBA" id="ARBA00014725"/>
    </source>
</evidence>
<dbReference type="GO" id="GO:0005874">
    <property type="term" value="C:microtubule"/>
    <property type="evidence" value="ECO:0007669"/>
    <property type="project" value="UniProtKB-KW"/>
</dbReference>
<feature type="domain" description="B box-type" evidence="20">
    <location>
        <begin position="149"/>
        <end position="191"/>
    </location>
</feature>
<evidence type="ECO:0000256" key="8">
    <source>
        <dbReference type="ARBA" id="ARBA00022679"/>
    </source>
</evidence>
<evidence type="ECO:0000259" key="20">
    <source>
        <dbReference type="PROSITE" id="PS50119"/>
    </source>
</evidence>
<dbReference type="PROSITE" id="PS51262">
    <property type="entry name" value="COS"/>
    <property type="match status" value="1"/>
</dbReference>
<reference evidence="22" key="2">
    <citation type="submission" date="2025-08" db="UniProtKB">
        <authorList>
            <consortium name="Ensembl"/>
        </authorList>
    </citation>
    <scope>IDENTIFICATION</scope>
</reference>
<evidence type="ECO:0000256" key="4">
    <source>
        <dbReference type="ARBA" id="ARBA00004496"/>
    </source>
</evidence>
<evidence type="ECO:0000256" key="3">
    <source>
        <dbReference type="ARBA" id="ARBA00004123"/>
    </source>
</evidence>
<keyword evidence="23" id="KW-1185">Reference proteome</keyword>
<dbReference type="PANTHER" id="PTHR24099:SF17">
    <property type="entry name" value="TRIPARTITE MOTIF CONTAINING 55"/>
    <property type="match status" value="1"/>
</dbReference>
<dbReference type="Pfam" id="PF00643">
    <property type="entry name" value="zf-B_box"/>
    <property type="match status" value="1"/>
</dbReference>
<dbReference type="Proteomes" id="UP000007635">
    <property type="component" value="Chromosome XVIII"/>
</dbReference>
<evidence type="ECO:0000256" key="10">
    <source>
        <dbReference type="ARBA" id="ARBA00022723"/>
    </source>
</evidence>
<dbReference type="GO" id="GO:0005634">
    <property type="term" value="C:nucleus"/>
    <property type="evidence" value="ECO:0007669"/>
    <property type="project" value="UniProtKB-SubCell"/>
</dbReference>
<evidence type="ECO:0000256" key="15">
    <source>
        <dbReference type="ARBA" id="ARBA00023179"/>
    </source>
</evidence>
<dbReference type="SMART" id="SM00336">
    <property type="entry name" value="BBOX"/>
    <property type="match status" value="1"/>
</dbReference>
<dbReference type="Ensembl" id="ENSGACT00000008107.3">
    <property type="protein sequence ID" value="ENSGACP00000008088.3"/>
    <property type="gene ID" value="ENSGACG00000006098.3"/>
</dbReference>
<feature type="compositionally biased region" description="Low complexity" evidence="18">
    <location>
        <begin position="1"/>
        <end position="12"/>
    </location>
</feature>
<dbReference type="PROSITE" id="PS50089">
    <property type="entry name" value="ZF_RING_2"/>
    <property type="match status" value="1"/>
</dbReference>
<feature type="region of interest" description="Disordered" evidence="18">
    <location>
        <begin position="1"/>
        <end position="20"/>
    </location>
</feature>
<dbReference type="InterPro" id="IPR050617">
    <property type="entry name" value="E3_ligase_FN3/SPRY"/>
</dbReference>
<dbReference type="SMART" id="SM00184">
    <property type="entry name" value="RING"/>
    <property type="match status" value="1"/>
</dbReference>
<evidence type="ECO:0000256" key="1">
    <source>
        <dbReference type="ARBA" id="ARBA00000900"/>
    </source>
</evidence>
<reference evidence="22" key="3">
    <citation type="submission" date="2025-09" db="UniProtKB">
        <authorList>
            <consortium name="Ensembl"/>
        </authorList>
    </citation>
    <scope>IDENTIFICATION</scope>
</reference>
<evidence type="ECO:0000256" key="14">
    <source>
        <dbReference type="ARBA" id="ARBA00023054"/>
    </source>
</evidence>
<keyword evidence="14" id="KW-0175">Coiled coil</keyword>
<dbReference type="FunFam" id="3.30.40.10:FF:000014">
    <property type="entry name" value="probable E3 ubiquitin-protein ligase MID2"/>
    <property type="match status" value="1"/>
</dbReference>
<evidence type="ECO:0000256" key="5">
    <source>
        <dbReference type="ARBA" id="ARBA00012483"/>
    </source>
</evidence>
<evidence type="ECO:0000256" key="7">
    <source>
        <dbReference type="ARBA" id="ARBA00022490"/>
    </source>
</evidence>
<dbReference type="PANTHER" id="PTHR24099">
    <property type="entry name" value="E3 UBIQUITIN-PROTEIN LIGASE TRIM36-RELATED"/>
    <property type="match status" value="1"/>
</dbReference>
<evidence type="ECO:0000313" key="23">
    <source>
        <dbReference type="Proteomes" id="UP000007635"/>
    </source>
</evidence>
<comment type="catalytic activity">
    <reaction evidence="1">
        <text>S-ubiquitinyl-[E2 ubiquitin-conjugating enzyme]-L-cysteine + [acceptor protein]-L-lysine = [E2 ubiquitin-conjugating enzyme]-L-cysteine + N(6)-ubiquitinyl-[acceptor protein]-L-lysine.</text>
        <dbReference type="EC" id="2.3.2.27"/>
    </reaction>
</comment>
<dbReference type="GO" id="GO:0005737">
    <property type="term" value="C:cytoplasm"/>
    <property type="evidence" value="ECO:0007669"/>
    <property type="project" value="UniProtKB-SubCell"/>
</dbReference>
<evidence type="ECO:0000256" key="12">
    <source>
        <dbReference type="ARBA" id="ARBA00022782"/>
    </source>
</evidence>
<dbReference type="InterPro" id="IPR013083">
    <property type="entry name" value="Znf_RING/FYVE/PHD"/>
</dbReference>
<comment type="function">
    <text evidence="2">May bind and stabilize microtubules during myotubes formation.</text>
</comment>
<dbReference type="GeneTree" id="ENSGT00940000154004"/>
<dbReference type="InterPro" id="IPR017907">
    <property type="entry name" value="Znf_RING_CS"/>
</dbReference>
<evidence type="ECO:0000313" key="22">
    <source>
        <dbReference type="Ensembl" id="ENSGACP00000008088.3"/>
    </source>
</evidence>
<dbReference type="Gene3D" id="1.20.5.170">
    <property type="match status" value="1"/>
</dbReference>
<keyword evidence="9" id="KW-0493">Microtubule</keyword>
<reference evidence="22 23" key="1">
    <citation type="journal article" date="2021" name="G3 (Bethesda)">
        <title>Improved contiguity of the threespine stickleback genome using long-read sequencing.</title>
        <authorList>
            <person name="Nath S."/>
            <person name="Shaw D.E."/>
            <person name="White M.A."/>
        </authorList>
    </citation>
    <scope>NUCLEOTIDE SEQUENCE [LARGE SCALE GENOMIC DNA]</scope>
    <source>
        <strain evidence="22 23">Lake Benthic</strain>
    </source>
</reference>
<dbReference type="GO" id="GO:0070507">
    <property type="term" value="P:regulation of microtubule cytoskeleton organization"/>
    <property type="evidence" value="ECO:0007669"/>
    <property type="project" value="TreeGrafter"/>
</dbReference>
<dbReference type="InterPro" id="IPR000315">
    <property type="entry name" value="Znf_B-box"/>
</dbReference>
<accession>G3NRX1</accession>
<dbReference type="Pfam" id="PF13445">
    <property type="entry name" value="zf-RING_UBOX"/>
    <property type="match status" value="1"/>
</dbReference>
<dbReference type="EC" id="2.3.2.27" evidence="5"/>
<evidence type="ECO:0000256" key="18">
    <source>
        <dbReference type="SAM" id="MobiDB-lite"/>
    </source>
</evidence>
<keyword evidence="15" id="KW-0514">Muscle protein</keyword>
<dbReference type="SUPFAM" id="SSF57845">
    <property type="entry name" value="B-box zinc-binding domain"/>
    <property type="match status" value="1"/>
</dbReference>
<evidence type="ECO:0000256" key="16">
    <source>
        <dbReference type="ARBA" id="ARBA00023242"/>
    </source>
</evidence>
<dbReference type="Bgee" id="ENSGACG00000006098">
    <property type="expression patterns" value="Expressed in muscle tissue and 1 other cell type or tissue"/>
</dbReference>
<dbReference type="InterPro" id="IPR001841">
    <property type="entry name" value="Znf_RING"/>
</dbReference>
<name>G3NRX1_GASAC</name>
<keyword evidence="7" id="KW-0963">Cytoplasm</keyword>
<evidence type="ECO:0000256" key="13">
    <source>
        <dbReference type="ARBA" id="ARBA00022833"/>
    </source>
</evidence>
<dbReference type="InterPro" id="IPR027370">
    <property type="entry name" value="Znf-RING_euk"/>
</dbReference>
<keyword evidence="13" id="KW-0862">Zinc</keyword>
<dbReference type="AlphaFoldDB" id="G3NRX1"/>
<evidence type="ECO:0000256" key="2">
    <source>
        <dbReference type="ARBA" id="ARBA00003888"/>
    </source>
</evidence>
<keyword evidence="16" id="KW-0539">Nucleus</keyword>
<dbReference type="Gene3D" id="3.30.40.10">
    <property type="entry name" value="Zinc/RING finger domain, C3HC4 (zinc finger)"/>
    <property type="match status" value="1"/>
</dbReference>
<feature type="domain" description="COS" evidence="21">
    <location>
        <begin position="299"/>
        <end position="356"/>
    </location>
</feature>
<feature type="domain" description="RING-type" evidence="19">
    <location>
        <begin position="32"/>
        <end position="88"/>
    </location>
</feature>
<dbReference type="GO" id="GO:0008270">
    <property type="term" value="F:zinc ion binding"/>
    <property type="evidence" value="ECO:0007669"/>
    <property type="project" value="UniProtKB-KW"/>
</dbReference>
<keyword evidence="12" id="KW-0221">Differentiation</keyword>
<organism evidence="22 23">
    <name type="scientific">Gasterosteus aculeatus aculeatus</name>
    <name type="common">three-spined stickleback</name>
    <dbReference type="NCBI Taxonomy" id="481459"/>
    <lineage>
        <taxon>Eukaryota</taxon>
        <taxon>Metazoa</taxon>
        <taxon>Chordata</taxon>
        <taxon>Craniata</taxon>
        <taxon>Vertebrata</taxon>
        <taxon>Euteleostomi</taxon>
        <taxon>Actinopterygii</taxon>
        <taxon>Neopterygii</taxon>
        <taxon>Teleostei</taxon>
        <taxon>Neoteleostei</taxon>
        <taxon>Acanthomorphata</taxon>
        <taxon>Eupercaria</taxon>
        <taxon>Perciformes</taxon>
        <taxon>Cottioidei</taxon>
        <taxon>Gasterosteales</taxon>
        <taxon>Gasterosteidae</taxon>
        <taxon>Gasterosteus</taxon>
    </lineage>
</organism>
<evidence type="ECO:0000256" key="9">
    <source>
        <dbReference type="ARBA" id="ARBA00022701"/>
    </source>
</evidence>
<evidence type="ECO:0000259" key="21">
    <source>
        <dbReference type="PROSITE" id="PS51262"/>
    </source>
</evidence>
<keyword evidence="11 17" id="KW-0863">Zinc-finger</keyword>